<dbReference type="Gene3D" id="3.30.200.20">
    <property type="entry name" value="Phosphorylase Kinase, domain 1"/>
    <property type="match status" value="1"/>
</dbReference>
<evidence type="ECO:0000313" key="8">
    <source>
        <dbReference type="Proteomes" id="UP001174136"/>
    </source>
</evidence>
<dbReference type="Proteomes" id="UP001174136">
    <property type="component" value="Unassembled WGS sequence"/>
</dbReference>
<protein>
    <submittedName>
        <fullName evidence="7">Homeodomain-interacting protein kinase 3</fullName>
    </submittedName>
</protein>
<dbReference type="PROSITE" id="PS50011">
    <property type="entry name" value="PROTEIN_KINASE_DOM"/>
    <property type="match status" value="1"/>
</dbReference>
<evidence type="ECO:0000256" key="3">
    <source>
        <dbReference type="ARBA" id="ARBA00022741"/>
    </source>
</evidence>
<reference evidence="7" key="1">
    <citation type="journal article" date="2023" name="Front. Mar. Sci.">
        <title>A new Merluccius polli reference genome to investigate the effects of global change in West African waters.</title>
        <authorList>
            <person name="Mateo J.L."/>
            <person name="Blanco-Fernandez C."/>
            <person name="Garcia-Vazquez E."/>
            <person name="Machado-Schiaffino G."/>
        </authorList>
    </citation>
    <scope>NUCLEOTIDE SEQUENCE</scope>
    <source>
        <strain evidence="7">C29</strain>
        <tissue evidence="7">Fin</tissue>
    </source>
</reference>
<dbReference type="GO" id="GO:0005524">
    <property type="term" value="F:ATP binding"/>
    <property type="evidence" value="ECO:0007669"/>
    <property type="project" value="UniProtKB-KW"/>
</dbReference>
<dbReference type="InterPro" id="IPR008271">
    <property type="entry name" value="Ser/Thr_kinase_AS"/>
</dbReference>
<keyword evidence="8" id="KW-1185">Reference proteome</keyword>
<keyword evidence="5" id="KW-0067">ATP-binding</keyword>
<keyword evidence="4 7" id="KW-0418">Kinase</keyword>
<dbReference type="GO" id="GO:0003677">
    <property type="term" value="F:DNA binding"/>
    <property type="evidence" value="ECO:0007669"/>
    <property type="project" value="UniProtKB-KW"/>
</dbReference>
<keyword evidence="7" id="KW-0371">Homeobox</keyword>
<comment type="caution">
    <text evidence="7">The sequence shown here is derived from an EMBL/GenBank/DDBJ whole genome shotgun (WGS) entry which is preliminary data.</text>
</comment>
<keyword evidence="7" id="KW-0238">DNA-binding</keyword>
<keyword evidence="1" id="KW-0723">Serine/threonine-protein kinase</keyword>
<organism evidence="7 8">
    <name type="scientific">Merluccius polli</name>
    <name type="common">Benguela hake</name>
    <name type="synonym">Merluccius cadenati</name>
    <dbReference type="NCBI Taxonomy" id="89951"/>
    <lineage>
        <taxon>Eukaryota</taxon>
        <taxon>Metazoa</taxon>
        <taxon>Chordata</taxon>
        <taxon>Craniata</taxon>
        <taxon>Vertebrata</taxon>
        <taxon>Euteleostomi</taxon>
        <taxon>Actinopterygii</taxon>
        <taxon>Neopterygii</taxon>
        <taxon>Teleostei</taxon>
        <taxon>Neoteleostei</taxon>
        <taxon>Acanthomorphata</taxon>
        <taxon>Zeiogadaria</taxon>
        <taxon>Gadariae</taxon>
        <taxon>Gadiformes</taxon>
        <taxon>Gadoidei</taxon>
        <taxon>Merlucciidae</taxon>
        <taxon>Merluccius</taxon>
    </lineage>
</organism>
<evidence type="ECO:0000256" key="1">
    <source>
        <dbReference type="ARBA" id="ARBA00022527"/>
    </source>
</evidence>
<dbReference type="PANTHER" id="PTHR24058">
    <property type="entry name" value="DUAL SPECIFICITY PROTEIN KINASE"/>
    <property type="match status" value="1"/>
</dbReference>
<evidence type="ECO:0000256" key="5">
    <source>
        <dbReference type="ARBA" id="ARBA00022840"/>
    </source>
</evidence>
<evidence type="ECO:0000259" key="6">
    <source>
        <dbReference type="PROSITE" id="PS50011"/>
    </source>
</evidence>
<dbReference type="PROSITE" id="PS00108">
    <property type="entry name" value="PROTEIN_KINASE_ST"/>
    <property type="match status" value="1"/>
</dbReference>
<dbReference type="InterPro" id="IPR011009">
    <property type="entry name" value="Kinase-like_dom_sf"/>
</dbReference>
<dbReference type="InterPro" id="IPR000719">
    <property type="entry name" value="Prot_kinase_dom"/>
</dbReference>
<dbReference type="GO" id="GO:0004674">
    <property type="term" value="F:protein serine/threonine kinase activity"/>
    <property type="evidence" value="ECO:0007669"/>
    <property type="project" value="UniProtKB-KW"/>
</dbReference>
<dbReference type="SUPFAM" id="SSF56112">
    <property type="entry name" value="Protein kinase-like (PK-like)"/>
    <property type="match status" value="1"/>
</dbReference>
<dbReference type="AlphaFoldDB" id="A0AA47MNC0"/>
<accession>A0AA47MNC0</accession>
<evidence type="ECO:0000256" key="2">
    <source>
        <dbReference type="ARBA" id="ARBA00022679"/>
    </source>
</evidence>
<evidence type="ECO:0000256" key="4">
    <source>
        <dbReference type="ARBA" id="ARBA00022777"/>
    </source>
</evidence>
<keyword evidence="2" id="KW-0808">Transferase</keyword>
<feature type="domain" description="Protein kinase" evidence="6">
    <location>
        <begin position="1"/>
        <end position="129"/>
    </location>
</feature>
<dbReference type="EMBL" id="JAOPHQ010003428">
    <property type="protein sequence ID" value="KAK0143199.1"/>
    <property type="molecule type" value="Genomic_DNA"/>
</dbReference>
<name>A0AA47MNC0_MERPO</name>
<gene>
    <name evidence="7" type="primary">Hipk3_3</name>
    <name evidence="7" type="ORF">N1851_018673</name>
</gene>
<dbReference type="Gene3D" id="1.10.510.10">
    <property type="entry name" value="Transferase(Phosphotransferase) domain 1"/>
    <property type="match status" value="2"/>
</dbReference>
<keyword evidence="3" id="KW-0547">Nucleotide-binding</keyword>
<evidence type="ECO:0000313" key="7">
    <source>
        <dbReference type="EMBL" id="KAK0143199.1"/>
    </source>
</evidence>
<sequence length="129" mass="13794">MSSGVQAKAGSDQFFPRPSTTTHICLEFELLGKSPLIALHSASDAGHLEQLATALDHLGTIGIIHADLKSENMLTGQGMKVEIGLDTQTLWYRSPEIMLGLLLTGLIDMWSLGCVVATQGRKIICGDTS</sequence>
<proteinExistence type="predicted"/>
<dbReference type="InterPro" id="IPR050494">
    <property type="entry name" value="Ser_Thr_dual-spec_kinase"/>
</dbReference>